<dbReference type="PANTHER" id="PTHR47627">
    <property type="entry name" value="RUBREDOXIN"/>
    <property type="match status" value="1"/>
</dbReference>
<evidence type="ECO:0000256" key="6">
    <source>
        <dbReference type="PIRNR" id="PIRNR000071"/>
    </source>
</evidence>
<keyword evidence="3 6" id="KW-0479">Metal-binding</keyword>
<dbReference type="GO" id="GO:0009055">
    <property type="term" value="F:electron transfer activity"/>
    <property type="evidence" value="ECO:0007669"/>
    <property type="project" value="InterPro"/>
</dbReference>
<gene>
    <name evidence="9" type="ORF">H206_03751</name>
</gene>
<dbReference type="PRINTS" id="PR00163">
    <property type="entry name" value="RUBREDOXIN"/>
</dbReference>
<evidence type="ECO:0000256" key="1">
    <source>
        <dbReference type="ARBA" id="ARBA00005337"/>
    </source>
</evidence>
<feature type="binding site" evidence="7">
    <location>
        <position position="8"/>
    </location>
    <ligand>
        <name>Fe cation</name>
        <dbReference type="ChEBI" id="CHEBI:24875"/>
    </ligand>
</feature>
<comment type="cofactor">
    <cofactor evidence="6 7">
        <name>Fe(3+)</name>
        <dbReference type="ChEBI" id="CHEBI:29034"/>
    </cofactor>
    <text evidence="6 7">Binds 1 Fe(3+) ion per subunit.</text>
</comment>
<evidence type="ECO:0000256" key="5">
    <source>
        <dbReference type="ARBA" id="ARBA00023004"/>
    </source>
</evidence>
<evidence type="ECO:0000256" key="7">
    <source>
        <dbReference type="PIRSR" id="PIRSR000071-1"/>
    </source>
</evidence>
<evidence type="ECO:0000256" key="2">
    <source>
        <dbReference type="ARBA" id="ARBA00022448"/>
    </source>
</evidence>
<evidence type="ECO:0000313" key="10">
    <source>
        <dbReference type="Proteomes" id="UP000287853"/>
    </source>
</evidence>
<keyword evidence="10" id="KW-1185">Reference proteome</keyword>
<feature type="domain" description="Rubredoxin-like" evidence="8">
    <location>
        <begin position="1"/>
        <end position="51"/>
    </location>
</feature>
<dbReference type="CDD" id="cd00730">
    <property type="entry name" value="rubredoxin"/>
    <property type="match status" value="1"/>
</dbReference>
<dbReference type="PROSITE" id="PS50903">
    <property type="entry name" value="RUBREDOXIN_LIKE"/>
    <property type="match status" value="1"/>
</dbReference>
<dbReference type="InterPro" id="IPR024934">
    <property type="entry name" value="Rubredoxin-like_dom"/>
</dbReference>
<feature type="binding site" evidence="7">
    <location>
        <position position="41"/>
    </location>
    <ligand>
        <name>Fe cation</name>
        <dbReference type="ChEBI" id="CHEBI:24875"/>
    </ligand>
</feature>
<comment type="similarity">
    <text evidence="1 6">Belongs to the rubredoxin family.</text>
</comment>
<sequence length="52" mass="5987">MEKYECPCGYIYDPEDGDPDNNIDAGTAFKDLPDDWVCPKCQAEKEFFFEAD</sequence>
<organism evidence="9 10">
    <name type="scientific">Candidatus Electrothrix aarhusensis</name>
    <dbReference type="NCBI Taxonomy" id="1859131"/>
    <lineage>
        <taxon>Bacteria</taxon>
        <taxon>Pseudomonadati</taxon>
        <taxon>Thermodesulfobacteriota</taxon>
        <taxon>Desulfobulbia</taxon>
        <taxon>Desulfobulbales</taxon>
        <taxon>Desulfobulbaceae</taxon>
        <taxon>Candidatus Electrothrix</taxon>
    </lineage>
</organism>
<dbReference type="SUPFAM" id="SSF57802">
    <property type="entry name" value="Rubredoxin-like"/>
    <property type="match status" value="1"/>
</dbReference>
<dbReference type="FunFam" id="2.20.28.10:FF:000001">
    <property type="entry name" value="Rubredoxin"/>
    <property type="match status" value="1"/>
</dbReference>
<accession>A0A3S3QST0</accession>
<feature type="binding site" evidence="7">
    <location>
        <position position="38"/>
    </location>
    <ligand>
        <name>Fe cation</name>
        <dbReference type="ChEBI" id="CHEBI:24875"/>
    </ligand>
</feature>
<keyword evidence="4 6" id="KW-0249">Electron transport</keyword>
<proteinExistence type="inferred from homology"/>
<dbReference type="Proteomes" id="UP000287853">
    <property type="component" value="Unassembled WGS sequence"/>
</dbReference>
<dbReference type="AlphaFoldDB" id="A0A3S3QST0"/>
<keyword evidence="2 6" id="KW-0813">Transport</keyword>
<feature type="binding site" evidence="7">
    <location>
        <position position="6"/>
    </location>
    <ligand>
        <name>Fe cation</name>
        <dbReference type="ChEBI" id="CHEBI:24875"/>
    </ligand>
</feature>
<protein>
    <recommendedName>
        <fullName evidence="6">Rubredoxin</fullName>
    </recommendedName>
</protein>
<evidence type="ECO:0000256" key="3">
    <source>
        <dbReference type="ARBA" id="ARBA00022723"/>
    </source>
</evidence>
<evidence type="ECO:0000259" key="8">
    <source>
        <dbReference type="PROSITE" id="PS50903"/>
    </source>
</evidence>
<evidence type="ECO:0000313" key="9">
    <source>
        <dbReference type="EMBL" id="RWX46625.1"/>
    </source>
</evidence>
<evidence type="ECO:0000256" key="4">
    <source>
        <dbReference type="ARBA" id="ARBA00022982"/>
    </source>
</evidence>
<comment type="caution">
    <text evidence="9">The sequence shown here is derived from an EMBL/GenBank/DDBJ whole genome shotgun (WGS) entry which is preliminary data.</text>
</comment>
<dbReference type="EMBL" id="MTKO01000056">
    <property type="protein sequence ID" value="RWX46625.1"/>
    <property type="molecule type" value="Genomic_DNA"/>
</dbReference>
<name>A0A3S3QST0_9BACT</name>
<dbReference type="GO" id="GO:0043448">
    <property type="term" value="P:alkane catabolic process"/>
    <property type="evidence" value="ECO:0007669"/>
    <property type="project" value="TreeGrafter"/>
</dbReference>
<dbReference type="PANTHER" id="PTHR47627:SF1">
    <property type="entry name" value="RUBREDOXIN-1-RELATED"/>
    <property type="match status" value="1"/>
</dbReference>
<dbReference type="InterPro" id="IPR024935">
    <property type="entry name" value="Rubredoxin_dom"/>
</dbReference>
<dbReference type="GO" id="GO:0005506">
    <property type="term" value="F:iron ion binding"/>
    <property type="evidence" value="ECO:0007669"/>
    <property type="project" value="InterPro"/>
</dbReference>
<reference evidence="9 10" key="1">
    <citation type="submission" date="2017-01" db="EMBL/GenBank/DDBJ databases">
        <title>The cable genome- insights into the physiology and evolution of filamentous bacteria capable of sulfide oxidation via long distance electron transfer.</title>
        <authorList>
            <person name="Schreiber L."/>
            <person name="Bjerg J.T."/>
            <person name="Boggild A."/>
            <person name="Van De Vossenberg J."/>
            <person name="Meysman F."/>
            <person name="Nielsen L.P."/>
            <person name="Schramm A."/>
            <person name="Kjeldsen K.U."/>
        </authorList>
    </citation>
    <scope>NUCLEOTIDE SEQUENCE [LARGE SCALE GENOMIC DNA]</scope>
    <source>
        <strain evidence="9">MCF</strain>
    </source>
</reference>
<keyword evidence="5 6" id="KW-0408">Iron</keyword>
<dbReference type="Gene3D" id="2.20.28.10">
    <property type="match status" value="1"/>
</dbReference>
<dbReference type="InterPro" id="IPR050526">
    <property type="entry name" value="Rubredoxin_ET"/>
</dbReference>
<dbReference type="PIRSF" id="PIRSF000071">
    <property type="entry name" value="Rubredoxin"/>
    <property type="match status" value="1"/>
</dbReference>
<dbReference type="InterPro" id="IPR024922">
    <property type="entry name" value="Rubredoxin"/>
</dbReference>
<dbReference type="Pfam" id="PF00301">
    <property type="entry name" value="Rubredoxin"/>
    <property type="match status" value="1"/>
</dbReference>